<dbReference type="InterPro" id="IPR000086">
    <property type="entry name" value="NUDIX_hydrolase_dom"/>
</dbReference>
<sequence length="145" mass="16736">MNYRNPRPTATALVVHGERILLAKRKHAPFRGWWDLPGGFVDRGESMEEALARELTEEMGLRVKRQTFFGTYAGTYPSPHDPFHIVTAVYLIEPHSEDVRVLDRKEIADLRWFSRKELPRRIAFDSNQKVIADFLKRTGGRTSVA</sequence>
<dbReference type="STRING" id="1802281.A3A44_00540"/>
<dbReference type="EMBL" id="MHQT01000031">
    <property type="protein sequence ID" value="OHA09059.1"/>
    <property type="molecule type" value="Genomic_DNA"/>
</dbReference>
<protein>
    <recommendedName>
        <fullName evidence="4">Nudix hydrolase domain-containing protein</fullName>
    </recommendedName>
</protein>
<evidence type="ECO:0000259" key="4">
    <source>
        <dbReference type="PROSITE" id="PS51462"/>
    </source>
</evidence>
<comment type="cofactor">
    <cofactor evidence="1">
        <name>Mg(2+)</name>
        <dbReference type="ChEBI" id="CHEBI:18420"/>
    </cofactor>
</comment>
<evidence type="ECO:0000313" key="6">
    <source>
        <dbReference type="Proteomes" id="UP000178977"/>
    </source>
</evidence>
<dbReference type="CDD" id="cd04681">
    <property type="entry name" value="NUDIX_Hydrolase"/>
    <property type="match status" value="1"/>
</dbReference>
<dbReference type="InterPro" id="IPR015797">
    <property type="entry name" value="NUDIX_hydrolase-like_dom_sf"/>
</dbReference>
<evidence type="ECO:0000313" key="5">
    <source>
        <dbReference type="EMBL" id="OHA09059.1"/>
    </source>
</evidence>
<dbReference type="Proteomes" id="UP000178977">
    <property type="component" value="Unassembled WGS sequence"/>
</dbReference>
<reference evidence="5 6" key="1">
    <citation type="journal article" date="2016" name="Nat. Commun.">
        <title>Thousands of microbial genomes shed light on interconnected biogeochemical processes in an aquifer system.</title>
        <authorList>
            <person name="Anantharaman K."/>
            <person name="Brown C.T."/>
            <person name="Hug L.A."/>
            <person name="Sharon I."/>
            <person name="Castelle C.J."/>
            <person name="Probst A.J."/>
            <person name="Thomas B.C."/>
            <person name="Singh A."/>
            <person name="Wilkins M.J."/>
            <person name="Karaoz U."/>
            <person name="Brodie E.L."/>
            <person name="Williams K.H."/>
            <person name="Hubbard S.S."/>
            <person name="Banfield J.F."/>
        </authorList>
    </citation>
    <scope>NUCLEOTIDE SEQUENCE [LARGE SCALE GENOMIC DNA]</scope>
</reference>
<name>A0A1G2LE35_9BACT</name>
<comment type="similarity">
    <text evidence="3">Belongs to the Nudix hydrolase family.</text>
</comment>
<dbReference type="PRINTS" id="PR00502">
    <property type="entry name" value="NUDIXFAMILY"/>
</dbReference>
<evidence type="ECO:0000256" key="3">
    <source>
        <dbReference type="RuleBase" id="RU003476"/>
    </source>
</evidence>
<dbReference type="PANTHER" id="PTHR43046:SF2">
    <property type="entry name" value="8-OXO-DGTP DIPHOSPHATASE-RELATED"/>
    <property type="match status" value="1"/>
</dbReference>
<keyword evidence="2 3" id="KW-0378">Hydrolase</keyword>
<dbReference type="InterPro" id="IPR020084">
    <property type="entry name" value="NUDIX_hydrolase_CS"/>
</dbReference>
<dbReference type="Gene3D" id="3.90.79.10">
    <property type="entry name" value="Nucleoside Triphosphate Pyrophosphohydrolase"/>
    <property type="match status" value="1"/>
</dbReference>
<dbReference type="PROSITE" id="PS00893">
    <property type="entry name" value="NUDIX_BOX"/>
    <property type="match status" value="1"/>
</dbReference>
<feature type="domain" description="Nudix hydrolase" evidence="4">
    <location>
        <begin position="5"/>
        <end position="137"/>
    </location>
</feature>
<dbReference type="GO" id="GO:0016787">
    <property type="term" value="F:hydrolase activity"/>
    <property type="evidence" value="ECO:0007669"/>
    <property type="project" value="UniProtKB-KW"/>
</dbReference>
<dbReference type="PANTHER" id="PTHR43046">
    <property type="entry name" value="GDP-MANNOSE MANNOSYL HYDROLASE"/>
    <property type="match status" value="1"/>
</dbReference>
<gene>
    <name evidence="5" type="ORF">A3A44_00540</name>
</gene>
<dbReference type="PROSITE" id="PS51462">
    <property type="entry name" value="NUDIX"/>
    <property type="match status" value="1"/>
</dbReference>
<organism evidence="5 6">
    <name type="scientific">Candidatus Sungbacteria bacterium RIFCSPLOWO2_01_FULL_60_25</name>
    <dbReference type="NCBI Taxonomy" id="1802281"/>
    <lineage>
        <taxon>Bacteria</taxon>
        <taxon>Candidatus Sungiibacteriota</taxon>
    </lineage>
</organism>
<dbReference type="AlphaFoldDB" id="A0A1G2LE35"/>
<proteinExistence type="inferred from homology"/>
<evidence type="ECO:0000256" key="2">
    <source>
        <dbReference type="ARBA" id="ARBA00022801"/>
    </source>
</evidence>
<comment type="caution">
    <text evidence="5">The sequence shown here is derived from an EMBL/GenBank/DDBJ whole genome shotgun (WGS) entry which is preliminary data.</text>
</comment>
<evidence type="ECO:0000256" key="1">
    <source>
        <dbReference type="ARBA" id="ARBA00001946"/>
    </source>
</evidence>
<dbReference type="InterPro" id="IPR020476">
    <property type="entry name" value="Nudix_hydrolase"/>
</dbReference>
<dbReference type="SUPFAM" id="SSF55811">
    <property type="entry name" value="Nudix"/>
    <property type="match status" value="1"/>
</dbReference>
<dbReference type="Pfam" id="PF00293">
    <property type="entry name" value="NUDIX"/>
    <property type="match status" value="1"/>
</dbReference>
<accession>A0A1G2LE35</accession>